<name>C6M2E7_NEISI</name>
<organism evidence="1 2">
    <name type="scientific">Neisseria sicca ATCC 29256</name>
    <dbReference type="NCBI Taxonomy" id="547045"/>
    <lineage>
        <taxon>Bacteria</taxon>
        <taxon>Pseudomonadati</taxon>
        <taxon>Pseudomonadota</taxon>
        <taxon>Betaproteobacteria</taxon>
        <taxon>Neisseriales</taxon>
        <taxon>Neisseriaceae</taxon>
        <taxon>Neisseria</taxon>
    </lineage>
</organism>
<proteinExistence type="predicted"/>
<protein>
    <submittedName>
        <fullName evidence="1">Uncharacterized protein</fullName>
    </submittedName>
</protein>
<accession>C6M2E7</accession>
<evidence type="ECO:0000313" key="2">
    <source>
        <dbReference type="Proteomes" id="UP000005365"/>
    </source>
</evidence>
<comment type="caution">
    <text evidence="1">The sequence shown here is derived from an EMBL/GenBank/DDBJ whole genome shotgun (WGS) entry which is preliminary data.</text>
</comment>
<keyword evidence="2" id="KW-1185">Reference proteome</keyword>
<dbReference type="AlphaFoldDB" id="C6M2E7"/>
<reference evidence="1" key="1">
    <citation type="submission" date="2009-07" db="EMBL/GenBank/DDBJ databases">
        <authorList>
            <person name="Weinstock G."/>
            <person name="Sodergren E."/>
            <person name="Clifton S."/>
            <person name="Fulton L."/>
            <person name="Fulton B."/>
            <person name="Courtney L."/>
            <person name="Fronick C."/>
            <person name="Harrison M."/>
            <person name="Strong C."/>
            <person name="Farmer C."/>
            <person name="Delahaunty K."/>
            <person name="Markovic C."/>
            <person name="Hall O."/>
            <person name="Minx P."/>
            <person name="Tomlinson C."/>
            <person name="Mitreva M."/>
            <person name="Nelson J."/>
            <person name="Hou S."/>
            <person name="Wollam A."/>
            <person name="Pepin K.H."/>
            <person name="Johnson M."/>
            <person name="Bhonagiri V."/>
            <person name="Nash W.E."/>
            <person name="Warren W."/>
            <person name="Chinwalla A."/>
            <person name="Mardis E.R."/>
            <person name="Wilson R.K."/>
        </authorList>
    </citation>
    <scope>NUCLEOTIDE SEQUENCE [LARGE SCALE GENOMIC DNA]</scope>
    <source>
        <strain evidence="1">ATCC 29256</strain>
    </source>
</reference>
<dbReference type="EMBL" id="ACKO02000003">
    <property type="protein sequence ID" value="EET45468.1"/>
    <property type="molecule type" value="Genomic_DNA"/>
</dbReference>
<dbReference type="Proteomes" id="UP000005365">
    <property type="component" value="Unassembled WGS sequence"/>
</dbReference>
<evidence type="ECO:0000313" key="1">
    <source>
        <dbReference type="EMBL" id="EET45468.1"/>
    </source>
</evidence>
<sequence length="43" mass="4789">MEMTVFNIPFPNFYKPSVISFSYACSPHHSVLPVSHFSTPSSA</sequence>
<gene>
    <name evidence="1" type="ORF">NEISICOT_00686</name>
</gene>